<evidence type="ECO:0000256" key="1">
    <source>
        <dbReference type="ARBA" id="ARBA00022603"/>
    </source>
</evidence>
<dbReference type="SUPFAM" id="SSF75217">
    <property type="entry name" value="alpha/beta knot"/>
    <property type="match status" value="1"/>
</dbReference>
<gene>
    <name evidence="4" type="ORF">HH304_11210</name>
</gene>
<organism evidence="4 5">
    <name type="scientific">Marinigracilibium pacificum</name>
    <dbReference type="NCBI Taxonomy" id="2729599"/>
    <lineage>
        <taxon>Bacteria</taxon>
        <taxon>Pseudomonadati</taxon>
        <taxon>Bacteroidota</taxon>
        <taxon>Cytophagia</taxon>
        <taxon>Cytophagales</taxon>
        <taxon>Flammeovirgaceae</taxon>
        <taxon>Marinigracilibium</taxon>
    </lineage>
</organism>
<keyword evidence="2 4" id="KW-0808">Transferase</keyword>
<dbReference type="EMBL" id="JABBNU010000006">
    <property type="protein sequence ID" value="NMM48970.1"/>
    <property type="molecule type" value="Genomic_DNA"/>
</dbReference>
<dbReference type="RefSeq" id="WP_169681440.1">
    <property type="nucleotide sequence ID" value="NZ_JABBNU010000006.1"/>
</dbReference>
<dbReference type="InterPro" id="IPR029028">
    <property type="entry name" value="Alpha/beta_knot_MTases"/>
</dbReference>
<reference evidence="4 5" key="1">
    <citation type="submission" date="2020-04" db="EMBL/GenBank/DDBJ databases">
        <title>Flammeovirgaceae bacterium KN852 isolated from deep sea.</title>
        <authorList>
            <person name="Zhang D.-C."/>
        </authorList>
    </citation>
    <scope>NUCLEOTIDE SEQUENCE [LARGE SCALE GENOMIC DNA]</scope>
    <source>
        <strain evidence="4 5">KN852</strain>
    </source>
</reference>
<evidence type="ECO:0000313" key="4">
    <source>
        <dbReference type="EMBL" id="NMM48970.1"/>
    </source>
</evidence>
<dbReference type="InterPro" id="IPR001537">
    <property type="entry name" value="SpoU_MeTrfase"/>
</dbReference>
<dbReference type="GO" id="GO:0032259">
    <property type="term" value="P:methylation"/>
    <property type="evidence" value="ECO:0007669"/>
    <property type="project" value="UniProtKB-KW"/>
</dbReference>
<dbReference type="AlphaFoldDB" id="A0A848J364"/>
<proteinExistence type="predicted"/>
<evidence type="ECO:0000259" key="3">
    <source>
        <dbReference type="Pfam" id="PF00588"/>
    </source>
</evidence>
<dbReference type="PANTHER" id="PTHR46429">
    <property type="entry name" value="23S RRNA (GUANOSINE-2'-O-)-METHYLTRANSFERASE RLMB"/>
    <property type="match status" value="1"/>
</dbReference>
<dbReference type="PANTHER" id="PTHR46429:SF1">
    <property type="entry name" value="23S RRNA (GUANOSINE-2'-O-)-METHYLTRANSFERASE RLMB"/>
    <property type="match status" value="1"/>
</dbReference>
<keyword evidence="5" id="KW-1185">Reference proteome</keyword>
<name>A0A848J364_9BACT</name>
<keyword evidence="1 4" id="KW-0489">Methyltransferase</keyword>
<dbReference type="GO" id="GO:0006396">
    <property type="term" value="P:RNA processing"/>
    <property type="evidence" value="ECO:0007669"/>
    <property type="project" value="InterPro"/>
</dbReference>
<feature type="domain" description="tRNA/rRNA methyltransferase SpoU type" evidence="3">
    <location>
        <begin position="21"/>
        <end position="163"/>
    </location>
</feature>
<dbReference type="Gene3D" id="3.40.1280.10">
    <property type="match status" value="1"/>
</dbReference>
<accession>A0A848J364</accession>
<protein>
    <submittedName>
        <fullName evidence="4">TrmH family RNA methyltransferase</fullName>
    </submittedName>
</protein>
<dbReference type="InterPro" id="IPR029026">
    <property type="entry name" value="tRNA_m1G_MTases_N"/>
</dbReference>
<dbReference type="GO" id="GO:0003723">
    <property type="term" value="F:RNA binding"/>
    <property type="evidence" value="ECO:0007669"/>
    <property type="project" value="InterPro"/>
</dbReference>
<evidence type="ECO:0000256" key="2">
    <source>
        <dbReference type="ARBA" id="ARBA00022679"/>
    </source>
</evidence>
<dbReference type="GO" id="GO:0008173">
    <property type="term" value="F:RNA methyltransferase activity"/>
    <property type="evidence" value="ECO:0007669"/>
    <property type="project" value="InterPro"/>
</dbReference>
<dbReference type="Pfam" id="PF00588">
    <property type="entry name" value="SpoU_methylase"/>
    <property type="match status" value="1"/>
</dbReference>
<comment type="caution">
    <text evidence="4">The sequence shown here is derived from an EMBL/GenBank/DDBJ whole genome shotgun (WGS) entry which is preliminary data.</text>
</comment>
<sequence length="173" mass="19708">MKNVNQLDHFQTPVYSHNISLIVICDRVEKPANMGMILRLCDAFNISKCYFVGNEIEELPQKARKVSRSAFERVNYTFIKSVDELMSQLRKDNYKIIGLELTDRSKDLREFDFSKVSKIAFVIGSEKHGLSREMLGILDDAVMIPLFGGVSSLNVVNSLSIGLFEVIRQKTKN</sequence>
<evidence type="ECO:0000313" key="5">
    <source>
        <dbReference type="Proteomes" id="UP000559010"/>
    </source>
</evidence>
<dbReference type="GO" id="GO:0005829">
    <property type="term" value="C:cytosol"/>
    <property type="evidence" value="ECO:0007669"/>
    <property type="project" value="TreeGrafter"/>
</dbReference>
<dbReference type="InterPro" id="IPR004441">
    <property type="entry name" value="rRNA_MeTrfase_TrmH"/>
</dbReference>
<dbReference type="Proteomes" id="UP000559010">
    <property type="component" value="Unassembled WGS sequence"/>
</dbReference>
<dbReference type="CDD" id="cd18082">
    <property type="entry name" value="SpoU-like_family"/>
    <property type="match status" value="1"/>
</dbReference>